<evidence type="ECO:0000313" key="2">
    <source>
        <dbReference type="Proteomes" id="UP000265882"/>
    </source>
</evidence>
<proteinExistence type="predicted"/>
<comment type="caution">
    <text evidence="1">The sequence shown here is derived from an EMBL/GenBank/DDBJ whole genome shotgun (WGS) entry which is preliminary data.</text>
</comment>
<name>A0A3A4PAJ2_ABYX5</name>
<gene>
    <name evidence="1" type="ORF">C4520_03110</name>
</gene>
<protein>
    <submittedName>
        <fullName evidence="1">Uncharacterized protein</fullName>
    </submittedName>
</protein>
<dbReference type="Proteomes" id="UP000265882">
    <property type="component" value="Unassembled WGS sequence"/>
</dbReference>
<dbReference type="EMBL" id="QZKU01000027">
    <property type="protein sequence ID" value="RJP24981.1"/>
    <property type="molecule type" value="Genomic_DNA"/>
</dbReference>
<organism evidence="1 2">
    <name type="scientific">Abyssobacteria bacterium (strain SURF_5)</name>
    <dbReference type="NCBI Taxonomy" id="2093360"/>
    <lineage>
        <taxon>Bacteria</taxon>
        <taxon>Pseudomonadati</taxon>
        <taxon>Candidatus Hydrogenedentota</taxon>
        <taxon>Candidatus Abyssobacteria</taxon>
    </lineage>
</organism>
<sequence length="512" mass="60777">MTIPFACVSGAGKKGFRCGCSCLGRAVHALFFFMLLTPVAALAQEMDEAPERPTQAPAQTEEEVIQRYFLWPLVSVEESPEWRQFAARPLYVERTHKDQSRKRVQVLWPLYVFRRDGKDVTIRIFPLFTYWRDVYEFMNEDESNMQYMLFPIIFRGKSTEAGDYFALFPVGGKLKHFLGRDEIVFVLFPLYFSYQKGELRQRNYVWPVLSFSGGGDYSGFRLWPLYGQFQKEGEYRSEFILWPIYNHQEYDLDKEQPGERLLIFPLYAREDNRRRHFRAYLWPFFTFEENFAANFTERATPWPFVVRTQGENVDRRQFWPLYGRVTTEDSETQFIAWPLWHRRADEAEGDPKTIQKSLMPFYASTTKFSPETNEVMFQKTRVWPLWRSFRYEDGSSYSRALSLLWFDDVQGFERQYSPLWTVYERAETPDGETRTYALWRLFQRVETPGKTKINIPLLYNYQQNLEQDTEHVKILGGLFGTSREGNQRDFQVLYLLRTHGETVLGEGDATIR</sequence>
<evidence type="ECO:0000313" key="1">
    <source>
        <dbReference type="EMBL" id="RJP24981.1"/>
    </source>
</evidence>
<accession>A0A3A4PAJ2</accession>
<dbReference type="AlphaFoldDB" id="A0A3A4PAJ2"/>
<reference evidence="1 2" key="1">
    <citation type="journal article" date="2017" name="ISME J.">
        <title>Energy and carbon metabolisms in a deep terrestrial subsurface fluid microbial community.</title>
        <authorList>
            <person name="Momper L."/>
            <person name="Jungbluth S.P."/>
            <person name="Lee M.D."/>
            <person name="Amend J.P."/>
        </authorList>
    </citation>
    <scope>NUCLEOTIDE SEQUENCE [LARGE SCALE GENOMIC DNA]</scope>
    <source>
        <strain evidence="1">SURF_5</strain>
    </source>
</reference>